<sequence>MSSSSEKTSSPRLRRAMRSVGREKRVSKSVPSNPTSDQVIDAPRKLCGKLTLLLLAELGRRQLDLLLGADNLVAHGVKLILLVGFVTLETGTSTLTLDPVVAGRRHLAVHDGPDLLRDVLGELGRVGNNDDTTLELLEGLGQGTERVTVEVVGGLVEDDQVGTLPGAGGEDDLDTLATRQTAHARVGNQLGVEAKVGAVGLDLLADQGAELTRGEGLLHVHVGNHLLVRSQELVTGQPDVVGRHHGGPALVLLADVVANGEGALVLVRVLELSARVDANDAALSALDLEDLVHGLLISVRDDLVGTVHRLTILTSLETPLDVLRGGLVQVVINVGEGVLLDVGDTDVLVLVDLTLRGDELTGEDVDERRLAGTVGANDGDTGAEGALERDVLDLGLAGARVLERHLGGTQDGLGLGLDTLEETGLGEGELHLRVAELVVRLGGGVLLDKLLEVTTVALELEALVVNDVLADVVEEGRVVGDDDGGAGGVLEVLLEPLDVLHVQVVGGLVEKQDIGGLEDGTAQGELHLPTTREGRDLALDHHLGKAELVQLGLDIGLGGLDSGVLELLHGPLNGGHLGVGRVEVVLDEDGLDLGLLGETLDLLVVDGAHEGGLAGTVGAAKTVALATLETEVGLVEQDLGTVGEGEGAVAEILTLLIIGVDLGLLGGAGRGALAEVVNDLLGVLVADDDGDVGLEGLDPDDGLNLLLVDQLAGDVGGVLEDDVQLLGLGLGLGGDRLLELGEDDVQVGVVADLGDLAIDDVADTGKGVEGLLGLLTGLGVGQVVVVLLKTGHHLGQERSDNVGVVDELAHVVDDDGGLTLDGGLALGKTTVKEGNHEGKSGLLNLGDEGGGTEQVNSLGDVLGLGDTLDELGDEALDITVDNELADLLHGLVGALLDLLLGVPHGLGDDRDEVGDAVADLGGGGADDGLEDVESGHLLLPLLGLEEGLLDGLEEALDGVGVDGLGDGEGSLVGSILDRGDLVAGSGKDIREKGDEEGLDVSRNLGVLCDGGDGNASLLTGASVLLVVEELPHGLDAPAGGSLSALKLQ</sequence>
<organism evidence="2 3">
    <name type="scientific">Colletotrichum tanaceti</name>
    <dbReference type="NCBI Taxonomy" id="1306861"/>
    <lineage>
        <taxon>Eukaryota</taxon>
        <taxon>Fungi</taxon>
        <taxon>Dikarya</taxon>
        <taxon>Ascomycota</taxon>
        <taxon>Pezizomycotina</taxon>
        <taxon>Sordariomycetes</taxon>
        <taxon>Hypocreomycetidae</taxon>
        <taxon>Glomerellales</taxon>
        <taxon>Glomerellaceae</taxon>
        <taxon>Colletotrichum</taxon>
        <taxon>Colletotrichum destructivum species complex</taxon>
    </lineage>
</organism>
<evidence type="ECO:0000256" key="1">
    <source>
        <dbReference type="SAM" id="MobiDB-lite"/>
    </source>
</evidence>
<proteinExistence type="predicted"/>
<comment type="caution">
    <text evidence="2">The sequence shown here is derived from an EMBL/GenBank/DDBJ whole genome shotgun (WGS) entry which is preliminary data.</text>
</comment>
<dbReference type="Proteomes" id="UP000310108">
    <property type="component" value="Unassembled WGS sequence"/>
</dbReference>
<dbReference type="EMBL" id="PJEX01000108">
    <property type="protein sequence ID" value="TKW55191.1"/>
    <property type="molecule type" value="Genomic_DNA"/>
</dbReference>
<gene>
    <name evidence="2" type="ORF">CTA1_1265</name>
</gene>
<reference evidence="2 3" key="1">
    <citation type="journal article" date="2019" name="PLoS ONE">
        <title>Comparative genome analysis indicates high evolutionary potential of pathogenicity genes in Colletotrichum tanaceti.</title>
        <authorList>
            <person name="Lelwala R.V."/>
            <person name="Korhonen P.K."/>
            <person name="Young N.D."/>
            <person name="Scott J.B."/>
            <person name="Ades P.A."/>
            <person name="Gasser R.B."/>
            <person name="Taylor P.W.J."/>
        </authorList>
    </citation>
    <scope>NUCLEOTIDE SEQUENCE [LARGE SCALE GENOMIC DNA]</scope>
    <source>
        <strain evidence="2">BRIP57314</strain>
    </source>
</reference>
<evidence type="ECO:0000313" key="2">
    <source>
        <dbReference type="EMBL" id="TKW55191.1"/>
    </source>
</evidence>
<protein>
    <recommendedName>
        <fullName evidence="4">NAD-specific glutamate dehydrogenase</fullName>
    </recommendedName>
</protein>
<feature type="region of interest" description="Disordered" evidence="1">
    <location>
        <begin position="1"/>
        <end position="38"/>
    </location>
</feature>
<evidence type="ECO:0008006" key="4">
    <source>
        <dbReference type="Google" id="ProtNLM"/>
    </source>
</evidence>
<evidence type="ECO:0000313" key="3">
    <source>
        <dbReference type="Proteomes" id="UP000310108"/>
    </source>
</evidence>
<dbReference type="AlphaFoldDB" id="A0A4U6XHH5"/>
<name>A0A4U6XHH5_9PEZI</name>
<feature type="compositionally biased region" description="Polar residues" evidence="1">
    <location>
        <begin position="29"/>
        <end position="38"/>
    </location>
</feature>
<dbReference type="AntiFam" id="ANF00142">
    <property type="entry name" value="Shadow ORF (opposite yadG)"/>
</dbReference>
<keyword evidence="3" id="KW-1185">Reference proteome</keyword>
<accession>A0A4U6XHH5</accession>
<feature type="compositionally biased region" description="Polar residues" evidence="1">
    <location>
        <begin position="1"/>
        <end position="11"/>
    </location>
</feature>